<gene>
    <name evidence="1" type="ORF">SCF082_LOCUS26503</name>
</gene>
<evidence type="ECO:0000313" key="2">
    <source>
        <dbReference type="Proteomes" id="UP001642464"/>
    </source>
</evidence>
<accession>A0ABP0M917</accession>
<feature type="non-terminal residue" evidence="1">
    <location>
        <position position="54"/>
    </location>
</feature>
<comment type="caution">
    <text evidence="1">The sequence shown here is derived from an EMBL/GenBank/DDBJ whole genome shotgun (WGS) entry which is preliminary data.</text>
</comment>
<dbReference type="EMBL" id="CAXAMM010020091">
    <property type="protein sequence ID" value="CAK9047269.1"/>
    <property type="molecule type" value="Genomic_DNA"/>
</dbReference>
<dbReference type="Proteomes" id="UP001642464">
    <property type="component" value="Unassembled WGS sequence"/>
</dbReference>
<sequence>EGLLPLLLAGYAQAATRALPADVLAGTVDAEALAKAAMALKLGSATAQSRMAQW</sequence>
<name>A0ABP0M917_9DINO</name>
<proteinExistence type="predicted"/>
<feature type="non-terminal residue" evidence="1">
    <location>
        <position position="1"/>
    </location>
</feature>
<keyword evidence="2" id="KW-1185">Reference proteome</keyword>
<protein>
    <submittedName>
        <fullName evidence="1">Uncharacterized protein</fullName>
    </submittedName>
</protein>
<evidence type="ECO:0000313" key="1">
    <source>
        <dbReference type="EMBL" id="CAK9047269.1"/>
    </source>
</evidence>
<reference evidence="1 2" key="1">
    <citation type="submission" date="2024-02" db="EMBL/GenBank/DDBJ databases">
        <authorList>
            <person name="Chen Y."/>
            <person name="Shah S."/>
            <person name="Dougan E. K."/>
            <person name="Thang M."/>
            <person name="Chan C."/>
        </authorList>
    </citation>
    <scope>NUCLEOTIDE SEQUENCE [LARGE SCALE GENOMIC DNA]</scope>
</reference>
<organism evidence="1 2">
    <name type="scientific">Durusdinium trenchii</name>
    <dbReference type="NCBI Taxonomy" id="1381693"/>
    <lineage>
        <taxon>Eukaryota</taxon>
        <taxon>Sar</taxon>
        <taxon>Alveolata</taxon>
        <taxon>Dinophyceae</taxon>
        <taxon>Suessiales</taxon>
        <taxon>Symbiodiniaceae</taxon>
        <taxon>Durusdinium</taxon>
    </lineage>
</organism>